<dbReference type="Gene3D" id="3.40.50.280">
    <property type="entry name" value="Cobalamin-binding domain"/>
    <property type="match status" value="1"/>
</dbReference>
<dbReference type="InterPro" id="IPR016176">
    <property type="entry name" value="Cbl-dep_enz_cat"/>
</dbReference>
<sequence length="607" mass="67205">MKPITKNREGEALSEFMSMKEMRNASFDFVSLDDWKAKAEESLKGKPIEKLYKKTYEGITLKPLYTKEDVETGRAASRDASKREWKIAQRITAEEPGNLPELLETALSRGQDTVSFADPKGKIDPEILQKIFRLAETEAKPLFHCTSTSSRGFDLLKKDFPEVKGTFAADPIPSLLNEETSRKLESWIDTITYVKDNASGIRTLMVDASAVNEAGANAIQELAYAVSAGITLIEFLKSKEWTEEETASKLVFNFSVGSSFFMEISKLRAFRILWKNVMEEYGISGSKTIISAETSEFTKSLLDPYVNMLRSGNEAFAAVLGGADYLHVSPFDQVSAKSSAFSERIARNTQLILSQESHLNKVSDPAGGSYYIESLTNNLAEKAWKKVQDIDRTGGLIQALQTGIFQDEIQQVLQKREYDTAVRKQNIIGTNVYANLEEELLEGAGPIHEESMPGLPAKRVSESFEILRTRAAKLKAEPQAGLILLGNIKNHKARADFVTGFLAAGGIGVLPSPECMTTEDAARFVKESNADYFIICGQDADYVSMAGEILSLIKDKKIIVDLAGKLNDGEMGKLKSSGLDGNLYYGQNMIEKLDGILSRWEADRYGK</sequence>
<dbReference type="Proteomes" id="UP000265801">
    <property type="component" value="Unassembled WGS sequence"/>
</dbReference>
<evidence type="ECO:0000313" key="8">
    <source>
        <dbReference type="EMBL" id="RIW33619.1"/>
    </source>
</evidence>
<dbReference type="CDD" id="cd03677">
    <property type="entry name" value="MM_CoA_mutase_beta"/>
    <property type="match status" value="1"/>
</dbReference>
<comment type="similarity">
    <text evidence="2">Belongs to the methylmalonyl-CoA mutase family.</text>
</comment>
<dbReference type="Gene3D" id="3.20.20.240">
    <property type="entry name" value="Methylmalonyl-CoA mutase"/>
    <property type="match status" value="1"/>
</dbReference>
<comment type="caution">
    <text evidence="8">The sequence shown here is derived from an EMBL/GenBank/DDBJ whole genome shotgun (WGS) entry which is preliminary data.</text>
</comment>
<evidence type="ECO:0000259" key="7">
    <source>
        <dbReference type="Pfam" id="PF01642"/>
    </source>
</evidence>
<dbReference type="PROSITE" id="PS00544">
    <property type="entry name" value="METMALONYL_COA_MUTASE"/>
    <property type="match status" value="1"/>
</dbReference>
<evidence type="ECO:0000256" key="3">
    <source>
        <dbReference type="ARBA" id="ARBA00012398"/>
    </source>
</evidence>
<keyword evidence="4" id="KW-0846">Cobalamin</keyword>
<evidence type="ECO:0000256" key="1">
    <source>
        <dbReference type="ARBA" id="ARBA00001922"/>
    </source>
</evidence>
<dbReference type="GO" id="GO:0016866">
    <property type="term" value="F:intramolecular transferase activity"/>
    <property type="evidence" value="ECO:0007669"/>
    <property type="project" value="InterPro"/>
</dbReference>
<dbReference type="Pfam" id="PF01642">
    <property type="entry name" value="MM_CoA_mutase"/>
    <property type="match status" value="1"/>
</dbReference>
<dbReference type="InterPro" id="IPR058549">
    <property type="entry name" value="MeMalonylCoA_mutase_a/b_site"/>
</dbReference>
<dbReference type="AlphaFoldDB" id="A0A3A1QZI6"/>
<protein>
    <recommendedName>
        <fullName evidence="3">methylmalonyl-CoA mutase</fullName>
        <ecNumber evidence="3">5.4.99.2</ecNumber>
    </recommendedName>
</protein>
<keyword evidence="6" id="KW-0170">Cobalt</keyword>
<dbReference type="SUPFAM" id="SSF52242">
    <property type="entry name" value="Cobalamin (vitamin B12)-binding domain"/>
    <property type="match status" value="1"/>
</dbReference>
<dbReference type="EC" id="5.4.99.2" evidence="3"/>
<dbReference type="SUPFAM" id="SSF51703">
    <property type="entry name" value="Cobalamin (vitamin B12)-dependent enzymes"/>
    <property type="match status" value="1"/>
</dbReference>
<reference evidence="8 9" key="1">
    <citation type="submission" date="2018-09" db="EMBL/GenBank/DDBJ databases">
        <title>Bacillus saliacetes sp. nov., isolated from Thai shrimp paste (Ka-pi).</title>
        <authorList>
            <person name="Daroonpunt R."/>
            <person name="Tanasupawat S."/>
            <person name="Yiamsombut S."/>
        </authorList>
    </citation>
    <scope>NUCLEOTIDE SEQUENCE [LARGE SCALE GENOMIC DNA]</scope>
    <source>
        <strain evidence="8 9">SKP7-4</strain>
    </source>
</reference>
<evidence type="ECO:0000256" key="6">
    <source>
        <dbReference type="ARBA" id="ARBA00023285"/>
    </source>
</evidence>
<evidence type="ECO:0000256" key="4">
    <source>
        <dbReference type="ARBA" id="ARBA00022628"/>
    </source>
</evidence>
<evidence type="ECO:0000313" key="9">
    <source>
        <dbReference type="Proteomes" id="UP000265801"/>
    </source>
</evidence>
<dbReference type="GO" id="GO:0031419">
    <property type="term" value="F:cobalamin binding"/>
    <property type="evidence" value="ECO:0007669"/>
    <property type="project" value="UniProtKB-KW"/>
</dbReference>
<accession>A0A3A1QZI6</accession>
<dbReference type="OrthoDB" id="9762378at2"/>
<dbReference type="InterPro" id="IPR036724">
    <property type="entry name" value="Cobalamin-bd_sf"/>
</dbReference>
<feature type="domain" description="Methylmalonyl-CoA mutase alpha/beta chain catalytic" evidence="7">
    <location>
        <begin position="162"/>
        <end position="439"/>
    </location>
</feature>
<evidence type="ECO:0000256" key="5">
    <source>
        <dbReference type="ARBA" id="ARBA00023235"/>
    </source>
</evidence>
<comment type="cofactor">
    <cofactor evidence="1">
        <name>adenosylcob(III)alamin</name>
        <dbReference type="ChEBI" id="CHEBI:18408"/>
    </cofactor>
</comment>
<dbReference type="EMBL" id="QXIR01000013">
    <property type="protein sequence ID" value="RIW33619.1"/>
    <property type="molecule type" value="Genomic_DNA"/>
</dbReference>
<proteinExistence type="inferred from homology"/>
<dbReference type="PANTHER" id="PTHR48101">
    <property type="entry name" value="METHYLMALONYL-COA MUTASE, MITOCHONDRIAL-RELATED"/>
    <property type="match status" value="1"/>
</dbReference>
<name>A0A3A1QZI6_9BACI</name>
<dbReference type="InterPro" id="IPR006099">
    <property type="entry name" value="MeMalonylCoA_mutase_a/b_cat"/>
</dbReference>
<organism evidence="8 9">
    <name type="scientific">Bacillus salacetis</name>
    <dbReference type="NCBI Taxonomy" id="2315464"/>
    <lineage>
        <taxon>Bacteria</taxon>
        <taxon>Bacillati</taxon>
        <taxon>Bacillota</taxon>
        <taxon>Bacilli</taxon>
        <taxon>Bacillales</taxon>
        <taxon>Bacillaceae</taxon>
        <taxon>Bacillus</taxon>
    </lineage>
</organism>
<dbReference type="PANTHER" id="PTHR48101:SF1">
    <property type="entry name" value="METHYLMALONYL-COA MUTASE, LARGE SUBUNIT"/>
    <property type="match status" value="1"/>
</dbReference>
<evidence type="ECO:0000256" key="2">
    <source>
        <dbReference type="ARBA" id="ARBA00008465"/>
    </source>
</evidence>
<keyword evidence="9" id="KW-1185">Reference proteome</keyword>
<gene>
    <name evidence="8" type="ORF">D3H55_11100</name>
</gene>
<keyword evidence="5" id="KW-0413">Isomerase</keyword>
<dbReference type="GO" id="GO:0046872">
    <property type="term" value="F:metal ion binding"/>
    <property type="evidence" value="ECO:0007669"/>
    <property type="project" value="InterPro"/>
</dbReference>